<keyword evidence="2" id="KW-1185">Reference proteome</keyword>
<protein>
    <submittedName>
        <fullName evidence="1">12882_t:CDS:1</fullName>
    </submittedName>
</protein>
<dbReference type="Proteomes" id="UP000789342">
    <property type="component" value="Unassembled WGS sequence"/>
</dbReference>
<evidence type="ECO:0000313" key="2">
    <source>
        <dbReference type="Proteomes" id="UP000789342"/>
    </source>
</evidence>
<evidence type="ECO:0000313" key="1">
    <source>
        <dbReference type="EMBL" id="CAG8553831.1"/>
    </source>
</evidence>
<gene>
    <name evidence="1" type="ORF">AMORRO_LOCUS5698</name>
</gene>
<proteinExistence type="predicted"/>
<accession>A0A9N9B660</accession>
<reference evidence="1" key="1">
    <citation type="submission" date="2021-06" db="EMBL/GenBank/DDBJ databases">
        <authorList>
            <person name="Kallberg Y."/>
            <person name="Tangrot J."/>
            <person name="Rosling A."/>
        </authorList>
    </citation>
    <scope>NUCLEOTIDE SEQUENCE</scope>
    <source>
        <strain evidence="1">CL551</strain>
    </source>
</reference>
<sequence length="166" mass="17989">MESIHNYSFGNVVFEIAKFAGKATLTTVAGASVVATGGLAAPLIGISVYAGGKIVKEISKDCHNKILENVGDIIEDIGIDGITSGLFSLGTKVFCYHAVQEVTSHGQEMIDDVKVMINTGEAIQVGSEVYDVYEENKDEIECLFTYYHDTHKIKTSFDDKCPICID</sequence>
<feature type="non-terminal residue" evidence="1">
    <location>
        <position position="166"/>
    </location>
</feature>
<organism evidence="1 2">
    <name type="scientific">Acaulospora morrowiae</name>
    <dbReference type="NCBI Taxonomy" id="94023"/>
    <lineage>
        <taxon>Eukaryota</taxon>
        <taxon>Fungi</taxon>
        <taxon>Fungi incertae sedis</taxon>
        <taxon>Mucoromycota</taxon>
        <taxon>Glomeromycotina</taxon>
        <taxon>Glomeromycetes</taxon>
        <taxon>Diversisporales</taxon>
        <taxon>Acaulosporaceae</taxon>
        <taxon>Acaulospora</taxon>
    </lineage>
</organism>
<dbReference type="EMBL" id="CAJVPV010003528">
    <property type="protein sequence ID" value="CAG8553831.1"/>
    <property type="molecule type" value="Genomic_DNA"/>
</dbReference>
<name>A0A9N9B660_9GLOM</name>
<dbReference type="AlphaFoldDB" id="A0A9N9B660"/>
<comment type="caution">
    <text evidence="1">The sequence shown here is derived from an EMBL/GenBank/DDBJ whole genome shotgun (WGS) entry which is preliminary data.</text>
</comment>
<dbReference type="OrthoDB" id="2419869at2759"/>